<proteinExistence type="predicted"/>
<evidence type="ECO:0000313" key="3">
    <source>
        <dbReference type="Proteomes" id="UP000182258"/>
    </source>
</evidence>
<name>A0A1I1MD21_9HYPH</name>
<keyword evidence="1" id="KW-0472">Membrane</keyword>
<sequence length="49" mass="5703">MVVLWLVFSVLKRVIGLLVLAALLFGAYMLWQDPILLNRVFDWVRGFIP</sequence>
<accession>A0A1I1MD21</accession>
<evidence type="ECO:0000256" key="1">
    <source>
        <dbReference type="SAM" id="Phobius"/>
    </source>
</evidence>
<reference evidence="2 3" key="1">
    <citation type="submission" date="2016-10" db="EMBL/GenBank/DDBJ databases">
        <authorList>
            <person name="de Groot N.N."/>
        </authorList>
    </citation>
    <scope>NUCLEOTIDE SEQUENCE [LARGE SCALE GENOMIC DNA]</scope>
    <source>
        <strain evidence="2 3">CGMCC 1.10210</strain>
    </source>
</reference>
<dbReference type="AlphaFoldDB" id="A0A1I1MD21"/>
<dbReference type="RefSeq" id="WP_158409592.1">
    <property type="nucleotide sequence ID" value="NZ_FOMB01000011.1"/>
</dbReference>
<evidence type="ECO:0000313" key="2">
    <source>
        <dbReference type="EMBL" id="SFC79580.1"/>
    </source>
</evidence>
<gene>
    <name evidence="2" type="ORF">SAMN04488059_11181</name>
</gene>
<protein>
    <submittedName>
        <fullName evidence="2">Uncharacterized protein</fullName>
    </submittedName>
</protein>
<organism evidence="2 3">
    <name type="scientific">Devosia psychrophila</name>
    <dbReference type="NCBI Taxonomy" id="728005"/>
    <lineage>
        <taxon>Bacteria</taxon>
        <taxon>Pseudomonadati</taxon>
        <taxon>Pseudomonadota</taxon>
        <taxon>Alphaproteobacteria</taxon>
        <taxon>Hyphomicrobiales</taxon>
        <taxon>Devosiaceae</taxon>
        <taxon>Devosia</taxon>
    </lineage>
</organism>
<keyword evidence="1" id="KW-1133">Transmembrane helix</keyword>
<dbReference type="Proteomes" id="UP000182258">
    <property type="component" value="Unassembled WGS sequence"/>
</dbReference>
<keyword evidence="1" id="KW-0812">Transmembrane</keyword>
<dbReference type="EMBL" id="FOMB01000011">
    <property type="protein sequence ID" value="SFC79580.1"/>
    <property type="molecule type" value="Genomic_DNA"/>
</dbReference>
<feature type="transmembrane region" description="Helical" evidence="1">
    <location>
        <begin position="6"/>
        <end position="31"/>
    </location>
</feature>
<dbReference type="STRING" id="728005.SAMN04488059_11181"/>